<feature type="domain" description="3-dehydroquinate synthase C-terminal" evidence="18">
    <location>
        <begin position="350"/>
        <end position="489"/>
    </location>
</feature>
<comment type="cofactor">
    <cofactor evidence="2 16">
        <name>NAD(+)</name>
        <dbReference type="ChEBI" id="CHEBI:57540"/>
    </cofactor>
</comment>
<dbReference type="OrthoDB" id="9806583at2"/>
<comment type="cofactor">
    <cofactor evidence="15">
        <name>Mg(2+)</name>
        <dbReference type="ChEBI" id="CHEBI:18420"/>
    </cofactor>
    <text evidence="15">Binds 1 Mg(2+) ion per subunit.</text>
</comment>
<feature type="binding site" evidence="16">
    <location>
        <begin position="274"/>
        <end position="278"/>
    </location>
    <ligand>
        <name>NAD(+)</name>
        <dbReference type="ChEBI" id="CHEBI:57540"/>
    </ligand>
</feature>
<comment type="catalytic activity">
    <reaction evidence="15">
        <text>shikimate + ATP = 3-phosphoshikimate + ADP + H(+)</text>
        <dbReference type="Rhea" id="RHEA:13121"/>
        <dbReference type="ChEBI" id="CHEBI:15378"/>
        <dbReference type="ChEBI" id="CHEBI:30616"/>
        <dbReference type="ChEBI" id="CHEBI:36208"/>
        <dbReference type="ChEBI" id="CHEBI:145989"/>
        <dbReference type="ChEBI" id="CHEBI:456216"/>
        <dbReference type="EC" id="2.7.1.71"/>
    </reaction>
</comment>
<dbReference type="GO" id="GO:0005737">
    <property type="term" value="C:cytoplasm"/>
    <property type="evidence" value="ECO:0007669"/>
    <property type="project" value="UniProtKB-SubCell"/>
</dbReference>
<dbReference type="eggNOG" id="COG0337">
    <property type="taxonomic scope" value="Bacteria"/>
</dbReference>
<dbReference type="PANTHER" id="PTHR43622">
    <property type="entry name" value="3-DEHYDROQUINATE SYNTHASE"/>
    <property type="match status" value="1"/>
</dbReference>
<dbReference type="InterPro" id="IPR030960">
    <property type="entry name" value="DHQS/DOIS_N"/>
</dbReference>
<dbReference type="Pfam" id="PF01202">
    <property type="entry name" value="SKI"/>
    <property type="match status" value="1"/>
</dbReference>
<keyword evidence="13" id="KW-0511">Multifunctional enzyme</keyword>
<feature type="binding site" evidence="16">
    <location>
        <position position="320"/>
    </location>
    <ligand>
        <name>NAD(+)</name>
        <dbReference type="ChEBI" id="CHEBI:57540"/>
    </ligand>
</feature>
<dbReference type="Pfam" id="PF24621">
    <property type="entry name" value="DHQS_C"/>
    <property type="match status" value="1"/>
</dbReference>
<feature type="binding site" evidence="15">
    <location>
        <position position="82"/>
    </location>
    <ligand>
        <name>substrate</name>
    </ligand>
</feature>
<keyword evidence="15 19" id="KW-0418">Kinase</keyword>
<dbReference type="InterPro" id="IPR031322">
    <property type="entry name" value="Shikimate/glucono_kinase"/>
</dbReference>
<dbReference type="EMBL" id="AP012029">
    <property type="protein sequence ID" value="BAJ62226.1"/>
    <property type="molecule type" value="Genomic_DNA"/>
</dbReference>
<proteinExistence type="inferred from homology"/>
<keyword evidence="15" id="KW-0067">ATP-binding</keyword>
<dbReference type="GO" id="GO:0000287">
    <property type="term" value="F:magnesium ion binding"/>
    <property type="evidence" value="ECO:0007669"/>
    <property type="project" value="UniProtKB-UniRule"/>
</dbReference>
<dbReference type="GO" id="GO:0009073">
    <property type="term" value="P:aromatic amino acid family biosynthetic process"/>
    <property type="evidence" value="ECO:0007669"/>
    <property type="project" value="UniProtKB-KW"/>
</dbReference>
<dbReference type="KEGG" id="atm:ANT_01920"/>
<comment type="pathway">
    <text evidence="15">Metabolic intermediate biosynthesis; chorismate biosynthesis; chorismate from D-erythrose 4-phosphate and phosphoenolpyruvate: step 5/7.</text>
</comment>
<evidence type="ECO:0000256" key="12">
    <source>
        <dbReference type="ARBA" id="ARBA00023239"/>
    </source>
</evidence>
<comment type="caution">
    <text evidence="16">Lacks conserved residue(s) required for the propagation of feature annotation.</text>
</comment>
<feature type="binding site" evidence="16">
    <location>
        <begin position="298"/>
        <end position="299"/>
    </location>
    <ligand>
        <name>NAD(+)</name>
        <dbReference type="ChEBI" id="CHEBI:57540"/>
    </ligand>
</feature>
<dbReference type="GO" id="GO:0009423">
    <property type="term" value="P:chorismate biosynthetic process"/>
    <property type="evidence" value="ECO:0007669"/>
    <property type="project" value="UniProtKB-UniRule"/>
</dbReference>
<evidence type="ECO:0000313" key="19">
    <source>
        <dbReference type="EMBL" id="BAJ62226.1"/>
    </source>
</evidence>
<dbReference type="HAMAP" id="MF_00109">
    <property type="entry name" value="Shikimate_kinase"/>
    <property type="match status" value="1"/>
</dbReference>
<keyword evidence="9 16" id="KW-0862">Zinc</keyword>
<reference evidence="19 20" key="1">
    <citation type="submission" date="2010-12" db="EMBL/GenBank/DDBJ databases">
        <title>Whole genome sequence of Anaerolinea thermophila UNI-1.</title>
        <authorList>
            <person name="Narita-Yamada S."/>
            <person name="Kishi E."/>
            <person name="Watanabe Y."/>
            <person name="Takasaki K."/>
            <person name="Ankai A."/>
            <person name="Oguchi A."/>
            <person name="Fukui S."/>
            <person name="Takahashi M."/>
            <person name="Yashiro I."/>
            <person name="Hosoyama A."/>
            <person name="Sekiguchi Y."/>
            <person name="Hanada S."/>
            <person name="Fujita N."/>
        </authorList>
    </citation>
    <scope>NUCLEOTIDE SEQUENCE [LARGE SCALE GENOMIC DNA]</scope>
    <source>
        <strain evidence="20">DSM 14523 / JCM 11388 / NBRC 100420 / UNI-1</strain>
    </source>
</reference>
<evidence type="ECO:0000256" key="13">
    <source>
        <dbReference type="ARBA" id="ARBA00023268"/>
    </source>
</evidence>
<evidence type="ECO:0000256" key="11">
    <source>
        <dbReference type="ARBA" id="ARBA00023141"/>
    </source>
</evidence>
<evidence type="ECO:0000256" key="14">
    <source>
        <dbReference type="ARBA" id="ARBA00023285"/>
    </source>
</evidence>
<keyword evidence="20" id="KW-1185">Reference proteome</keyword>
<accession>E8MZ83</accession>
<dbReference type="FunCoup" id="E8MZ83">
    <property type="interactions" value="384"/>
</dbReference>
<keyword evidence="5 16" id="KW-0963">Cytoplasm</keyword>
<evidence type="ECO:0000256" key="10">
    <source>
        <dbReference type="ARBA" id="ARBA00023027"/>
    </source>
</evidence>
<dbReference type="PRINTS" id="PR01100">
    <property type="entry name" value="SHIKIMTKNASE"/>
</dbReference>
<comment type="similarity">
    <text evidence="15">Belongs to the shikimate kinase family.</text>
</comment>
<dbReference type="RefSeq" id="WP_013558624.1">
    <property type="nucleotide sequence ID" value="NC_014960.1"/>
</dbReference>
<dbReference type="PANTHER" id="PTHR43622:SF7">
    <property type="entry name" value="3-DEHYDROQUINATE SYNTHASE, CHLOROPLASTIC"/>
    <property type="match status" value="1"/>
</dbReference>
<feature type="binding site" evidence="16">
    <location>
        <position position="412"/>
    </location>
    <ligand>
        <name>Zn(2+)</name>
        <dbReference type="ChEBI" id="CHEBI:29105"/>
    </ligand>
</feature>
<evidence type="ECO:0000256" key="7">
    <source>
        <dbReference type="ARBA" id="ARBA00022723"/>
    </source>
</evidence>
<protein>
    <recommendedName>
        <fullName evidence="15 16">Multifunctional fusion protein</fullName>
    </recommendedName>
    <domain>
        <recommendedName>
            <fullName evidence="15">Shikimate kinase</fullName>
            <shortName evidence="15">SK</shortName>
            <ecNumber evidence="15">2.7.1.71</ecNumber>
        </recommendedName>
    </domain>
    <domain>
        <recommendedName>
            <fullName evidence="16">3-dehydroquinate synthase</fullName>
            <shortName evidence="16">DHQS</shortName>
            <ecNumber evidence="16">4.2.3.4</ecNumber>
        </recommendedName>
    </domain>
</protein>
<dbReference type="Gene3D" id="1.20.1090.10">
    <property type="entry name" value="Dehydroquinate synthase-like - alpha domain"/>
    <property type="match status" value="1"/>
</dbReference>
<evidence type="ECO:0000256" key="1">
    <source>
        <dbReference type="ARBA" id="ARBA00001393"/>
    </source>
</evidence>
<evidence type="ECO:0000256" key="5">
    <source>
        <dbReference type="ARBA" id="ARBA00022490"/>
    </source>
</evidence>
<dbReference type="Proteomes" id="UP000008922">
    <property type="component" value="Chromosome"/>
</dbReference>
<evidence type="ECO:0000256" key="4">
    <source>
        <dbReference type="ARBA" id="ARBA00004661"/>
    </source>
</evidence>
<feature type="binding site" evidence="15">
    <location>
        <position position="121"/>
    </location>
    <ligand>
        <name>ATP</name>
        <dbReference type="ChEBI" id="CHEBI:30616"/>
    </ligand>
</feature>
<dbReference type="HAMAP" id="MF_00110">
    <property type="entry name" value="DHQ_synthase"/>
    <property type="match status" value="1"/>
</dbReference>
<dbReference type="EC" id="2.7.1.71" evidence="15"/>
<dbReference type="InterPro" id="IPR000623">
    <property type="entry name" value="Shikimate_kinase/TSH1"/>
</dbReference>
<dbReference type="GO" id="GO:0004765">
    <property type="term" value="F:shikimate kinase activity"/>
    <property type="evidence" value="ECO:0007669"/>
    <property type="project" value="UniProtKB-UniRule"/>
</dbReference>
<evidence type="ECO:0000256" key="8">
    <source>
        <dbReference type="ARBA" id="ARBA00022741"/>
    </source>
</evidence>
<dbReference type="eggNOG" id="COG0703">
    <property type="taxonomic scope" value="Bacteria"/>
</dbReference>
<comment type="pathway">
    <text evidence="4 16">Metabolic intermediate biosynthesis; chorismate biosynthesis; chorismate from D-erythrose 4-phosphate and phosphoenolpyruvate: step 2/7.</text>
</comment>
<feature type="binding site" evidence="15">
    <location>
        <position position="36"/>
    </location>
    <ligand>
        <name>substrate</name>
    </ligand>
</feature>
<evidence type="ECO:0000313" key="20">
    <source>
        <dbReference type="Proteomes" id="UP000008922"/>
    </source>
</evidence>
<dbReference type="CDD" id="cd00464">
    <property type="entry name" value="SK"/>
    <property type="match status" value="1"/>
</dbReference>
<dbReference type="InterPro" id="IPR056179">
    <property type="entry name" value="DHQS_C"/>
</dbReference>
<comment type="subcellular location">
    <subcellularLocation>
        <location evidence="16">Cytoplasm</location>
    </subcellularLocation>
</comment>
<dbReference type="NCBIfam" id="TIGR01357">
    <property type="entry name" value="aroB"/>
    <property type="match status" value="1"/>
</dbReference>
<comment type="similarity">
    <text evidence="16">Belongs to the sugar phosphate cyclases superfamily. Dehydroquinate synthase family.</text>
</comment>
<evidence type="ECO:0000259" key="17">
    <source>
        <dbReference type="Pfam" id="PF01761"/>
    </source>
</evidence>
<evidence type="ECO:0000259" key="18">
    <source>
        <dbReference type="Pfam" id="PF24621"/>
    </source>
</evidence>
<keyword evidence="7 16" id="KW-0479">Metal-binding</keyword>
<dbReference type="FunFam" id="3.40.50.1970:FF:000007">
    <property type="entry name" value="Pentafunctional AROM polypeptide"/>
    <property type="match status" value="1"/>
</dbReference>
<comment type="cofactor">
    <cofactor evidence="3">
        <name>Zn(2+)</name>
        <dbReference type="ChEBI" id="CHEBI:29105"/>
    </cofactor>
</comment>
<dbReference type="InterPro" id="IPR027417">
    <property type="entry name" value="P-loop_NTPase"/>
</dbReference>
<dbReference type="SUPFAM" id="SSF56796">
    <property type="entry name" value="Dehydroquinate synthase-like"/>
    <property type="match status" value="1"/>
</dbReference>
<evidence type="ECO:0000256" key="2">
    <source>
        <dbReference type="ARBA" id="ARBA00001911"/>
    </source>
</evidence>
<feature type="binding site" evidence="15">
    <location>
        <position position="18"/>
    </location>
    <ligand>
        <name>Mg(2+)</name>
        <dbReference type="ChEBI" id="CHEBI:18420"/>
    </ligand>
</feature>
<dbReference type="UniPathway" id="UPA00053">
    <property type="reaction ID" value="UER00085"/>
</dbReference>
<dbReference type="Pfam" id="PF01761">
    <property type="entry name" value="DHQ_synthase"/>
    <property type="match status" value="1"/>
</dbReference>
<comment type="subunit">
    <text evidence="15">Monomer.</text>
</comment>
<dbReference type="CDD" id="cd08195">
    <property type="entry name" value="DHQS"/>
    <property type="match status" value="1"/>
</dbReference>
<comment type="function">
    <text evidence="15">Catalyzes the specific phosphorylation of the 3-hydroxyl group of shikimic acid using ATP as a cosubstrate.</text>
</comment>
<dbReference type="GO" id="GO:0005524">
    <property type="term" value="F:ATP binding"/>
    <property type="evidence" value="ECO:0007669"/>
    <property type="project" value="UniProtKB-UniRule"/>
</dbReference>
<keyword evidence="15 19" id="KW-0808">Transferase</keyword>
<feature type="binding site" evidence="16">
    <location>
        <position position="428"/>
    </location>
    <ligand>
        <name>Zn(2+)</name>
        <dbReference type="ChEBI" id="CHEBI:29105"/>
    </ligand>
</feature>
<dbReference type="AlphaFoldDB" id="E8MZ83"/>
<dbReference type="HOGENOM" id="CLU_001201_5_1_0"/>
<name>E8MZ83_ANATU</name>
<evidence type="ECO:0000256" key="15">
    <source>
        <dbReference type="HAMAP-Rule" id="MF_00109"/>
    </source>
</evidence>
<dbReference type="STRING" id="926569.ANT_01920"/>
<feature type="binding site" evidence="16">
    <location>
        <begin position="338"/>
        <end position="341"/>
    </location>
    <ligand>
        <name>NAD(+)</name>
        <dbReference type="ChEBI" id="CHEBI:57540"/>
    </ligand>
</feature>
<dbReference type="Gene3D" id="3.40.50.1970">
    <property type="match status" value="1"/>
</dbReference>
<keyword evidence="15" id="KW-0460">Magnesium</keyword>
<keyword evidence="10 16" id="KW-0520">NAD</keyword>
<feature type="binding site" evidence="16">
    <location>
        <position position="353"/>
    </location>
    <ligand>
        <name>Zn(2+)</name>
        <dbReference type="ChEBI" id="CHEBI:29105"/>
    </ligand>
</feature>
<dbReference type="InterPro" id="IPR016037">
    <property type="entry name" value="DHQ_synth_AroB"/>
</dbReference>
<evidence type="ECO:0000256" key="3">
    <source>
        <dbReference type="ARBA" id="ARBA00001947"/>
    </source>
</evidence>
<keyword evidence="6 16" id="KW-0028">Amino-acid biosynthesis</keyword>
<keyword evidence="12 16" id="KW-0456">Lyase</keyword>
<dbReference type="InterPro" id="IPR050071">
    <property type="entry name" value="Dehydroquinate_synthase"/>
</dbReference>
<evidence type="ECO:0000256" key="16">
    <source>
        <dbReference type="HAMAP-Rule" id="MF_00110"/>
    </source>
</evidence>
<comment type="function">
    <text evidence="16">Catalyzes the conversion of 3-deoxy-D-arabino-heptulosonate 7-phosphate (DAHP) to dehydroquinate (DHQ).</text>
</comment>
<evidence type="ECO:0000256" key="6">
    <source>
        <dbReference type="ARBA" id="ARBA00022605"/>
    </source>
</evidence>
<feature type="binding site" evidence="16">
    <location>
        <position position="311"/>
    </location>
    <ligand>
        <name>NAD(+)</name>
        <dbReference type="ChEBI" id="CHEBI:57540"/>
    </ligand>
</feature>
<feature type="binding site" evidence="15">
    <location>
        <position position="60"/>
    </location>
    <ligand>
        <name>substrate</name>
    </ligand>
</feature>
<dbReference type="SUPFAM" id="SSF52540">
    <property type="entry name" value="P-loop containing nucleoside triphosphate hydrolases"/>
    <property type="match status" value="1"/>
</dbReference>
<sequence>MSAGEWFFLYGAPGSGKSTLGRALAERLDLPFFDLDALIVEQAGVDIPAIFAREGESGFRARERQALHELLAGDGGVAALGGGALLEDANRRAVEAHGAVLCLHADIETLQARMSHAAEERPLVAGENWRERLRSLLERRAGHYASFPLQLDTTHLSPEQAVEEAQRLLGVFRLRGMGTSYDVRVRFGGLDACGSLLCRRGLKDPLALVSDDRVMPHHGERLRAALEDAGYHVVPVILPAGEEHKTLRSLETLWSAFLQGGLERGSTVIAIGGGVIGDLAGFAAATYMRGVRWVAVPTTLLAMVDASLGGKTGADLPQGKNLIGAFHPPALVLADPQTLETLPEEEIRAGLAEVVKHGILADPELFYLCEQGWEAVLGRMGEVIRRGMAVKVGFIERDPYEKGERAALNLGHTVGHAIERASGYRLRHGEAVAIGLVVEAQLAEQYGIARKGLAERIAACLQGLGLPTRIPAGLDANAFRAALQVDKKNADGRVRFALPEDIGAYRVGVPLEVDWSAYLSG</sequence>
<dbReference type="GO" id="GO:0008652">
    <property type="term" value="P:amino acid biosynthetic process"/>
    <property type="evidence" value="ECO:0007669"/>
    <property type="project" value="UniProtKB-KW"/>
</dbReference>
<evidence type="ECO:0000256" key="9">
    <source>
        <dbReference type="ARBA" id="ARBA00022833"/>
    </source>
</evidence>
<dbReference type="GO" id="GO:0003856">
    <property type="term" value="F:3-dehydroquinate synthase activity"/>
    <property type="evidence" value="ECO:0007669"/>
    <property type="project" value="UniProtKB-UniRule"/>
</dbReference>
<comment type="catalytic activity">
    <reaction evidence="1 16">
        <text>7-phospho-2-dehydro-3-deoxy-D-arabino-heptonate = 3-dehydroquinate + phosphate</text>
        <dbReference type="Rhea" id="RHEA:21968"/>
        <dbReference type="ChEBI" id="CHEBI:32364"/>
        <dbReference type="ChEBI" id="CHEBI:43474"/>
        <dbReference type="ChEBI" id="CHEBI:58394"/>
        <dbReference type="EC" id="4.2.3.4"/>
    </reaction>
</comment>
<organism evidence="19 20">
    <name type="scientific">Anaerolinea thermophila (strain DSM 14523 / JCM 11388 / NBRC 100420 / UNI-1)</name>
    <dbReference type="NCBI Taxonomy" id="926569"/>
    <lineage>
        <taxon>Bacteria</taxon>
        <taxon>Bacillati</taxon>
        <taxon>Chloroflexota</taxon>
        <taxon>Anaerolineae</taxon>
        <taxon>Anaerolineales</taxon>
        <taxon>Anaerolineaceae</taxon>
        <taxon>Anaerolinea</taxon>
    </lineage>
</organism>
<feature type="domain" description="3-dehydroquinate synthase N-terminal" evidence="17">
    <location>
        <begin position="236"/>
        <end position="348"/>
    </location>
</feature>
<dbReference type="InParanoid" id="E8MZ83"/>
<keyword evidence="8 16" id="KW-0547">Nucleotide-binding</keyword>
<feature type="binding site" evidence="15">
    <location>
        <begin position="14"/>
        <end position="19"/>
    </location>
    <ligand>
        <name>ATP</name>
        <dbReference type="ChEBI" id="CHEBI:30616"/>
    </ligand>
</feature>
<keyword evidence="11 16" id="KW-0057">Aromatic amino acid biosynthesis</keyword>
<gene>
    <name evidence="15" type="primary">aroK</name>
    <name evidence="16" type="synonym">aroB</name>
    <name evidence="19" type="synonym">aroK/aroB</name>
    <name evidence="19" type="ordered locus">ANT_01920</name>
</gene>
<dbReference type="Gene3D" id="3.40.50.300">
    <property type="entry name" value="P-loop containing nucleotide triphosphate hydrolases"/>
    <property type="match status" value="1"/>
</dbReference>
<comment type="cofactor">
    <cofactor evidence="16">
        <name>Co(2+)</name>
        <dbReference type="ChEBI" id="CHEBI:48828"/>
    </cofactor>
    <cofactor evidence="16">
        <name>Zn(2+)</name>
        <dbReference type="ChEBI" id="CHEBI:29105"/>
    </cofactor>
    <text evidence="16">Binds 1 divalent metal cation per subunit. Can use either Co(2+) or Zn(2+).</text>
</comment>
<dbReference type="EC" id="4.2.3.4" evidence="16"/>
<feature type="binding site" evidence="15">
    <location>
        <position position="140"/>
    </location>
    <ligand>
        <name>substrate</name>
    </ligand>
</feature>
<keyword evidence="14 16" id="KW-0170">Cobalt</keyword>